<dbReference type="PANTHER" id="PTHR33254">
    <property type="entry name" value="4-HYDROXY-4-METHYL-2-OXOGLUTARATE ALDOLASE 3-RELATED"/>
    <property type="match status" value="1"/>
</dbReference>
<evidence type="ECO:0000256" key="6">
    <source>
        <dbReference type="ARBA" id="ARBA00023239"/>
    </source>
</evidence>
<dbReference type="GO" id="GO:0047443">
    <property type="term" value="F:4-hydroxy-4-methyl-2-oxoglutarate aldolase activity"/>
    <property type="evidence" value="ECO:0007669"/>
    <property type="project" value="UniProtKB-EC"/>
</dbReference>
<evidence type="ECO:0000256" key="4">
    <source>
        <dbReference type="ARBA" id="ARBA00011233"/>
    </source>
</evidence>
<dbReference type="Pfam" id="PF03737">
    <property type="entry name" value="RraA-like"/>
    <property type="match status" value="1"/>
</dbReference>
<keyword evidence="5 9" id="KW-0479">Metal-binding</keyword>
<dbReference type="Proteomes" id="UP000630923">
    <property type="component" value="Unassembled WGS sequence"/>
</dbReference>
<keyword evidence="6 10" id="KW-0456">Lyase</keyword>
<feature type="binding site" evidence="9">
    <location>
        <position position="104"/>
    </location>
    <ligand>
        <name>Mg(2+)</name>
        <dbReference type="ChEBI" id="CHEBI:18420"/>
    </ligand>
</feature>
<dbReference type="InterPro" id="IPR010203">
    <property type="entry name" value="RraA"/>
</dbReference>
<dbReference type="EC" id="4.1.3.17" evidence="10"/>
<dbReference type="RefSeq" id="WP_191249702.1">
    <property type="nucleotide sequence ID" value="NZ_BNCI01000001.1"/>
</dbReference>
<dbReference type="SUPFAM" id="SSF89562">
    <property type="entry name" value="RraA-like"/>
    <property type="match status" value="1"/>
</dbReference>
<dbReference type="AlphaFoldDB" id="A0A919E445"/>
<dbReference type="GO" id="GO:0046872">
    <property type="term" value="F:metal ion binding"/>
    <property type="evidence" value="ECO:0007669"/>
    <property type="project" value="UniProtKB-KW"/>
</dbReference>
<comment type="function">
    <text evidence="7 10">Catalyzes the aldol cleavage of 4-hydroxy-4-methyl-2-oxoglutarate (HMG) into 2 molecules of pyruvate. Also contains a secondary oxaloacetate (OAA) decarboxylase activity due to the common pyruvate enolate transition state formed following C-C bond cleavage in the retro-aldol and decarboxylation reactions.</text>
</comment>
<protein>
    <recommendedName>
        <fullName evidence="10">4-hydroxy-4-methyl-2-oxoglutarate aldolase</fullName>
        <shortName evidence="10">HMG aldolase</shortName>
        <ecNumber evidence="10">4.1.1.112</ecNumber>
        <ecNumber evidence="10">4.1.3.17</ecNumber>
    </recommendedName>
    <alternativeName>
        <fullName evidence="10">Oxaloacetate decarboxylase</fullName>
    </alternativeName>
</protein>
<keyword evidence="12" id="KW-1185">Reference proteome</keyword>
<name>A0A919E445_9PROT</name>
<reference evidence="11" key="2">
    <citation type="submission" date="2020-09" db="EMBL/GenBank/DDBJ databases">
        <authorList>
            <person name="Sun Q."/>
            <person name="Kim S."/>
        </authorList>
    </citation>
    <scope>NUCLEOTIDE SEQUENCE</scope>
    <source>
        <strain evidence="11">KCTC 42590</strain>
    </source>
</reference>
<evidence type="ECO:0000256" key="5">
    <source>
        <dbReference type="ARBA" id="ARBA00022723"/>
    </source>
</evidence>
<evidence type="ECO:0000256" key="2">
    <source>
        <dbReference type="ARBA" id="ARBA00001968"/>
    </source>
</evidence>
<evidence type="ECO:0000313" key="11">
    <source>
        <dbReference type="EMBL" id="GHF11768.1"/>
    </source>
</evidence>
<comment type="catalytic activity">
    <reaction evidence="8 10">
        <text>oxaloacetate + H(+) = pyruvate + CO2</text>
        <dbReference type="Rhea" id="RHEA:15641"/>
        <dbReference type="ChEBI" id="CHEBI:15361"/>
        <dbReference type="ChEBI" id="CHEBI:15378"/>
        <dbReference type="ChEBI" id="CHEBI:16452"/>
        <dbReference type="ChEBI" id="CHEBI:16526"/>
        <dbReference type="EC" id="4.1.1.112"/>
    </reaction>
</comment>
<sequence length="166" mass="17387">MARLETPDLPTCDVCDNLGTAATVVPLDFRDYGGKTAFAGPVVTLLAENDNTHVRTMVSTAGNGRVLVVDNGGRSDHALVGGNLAKMAADNGWAGILVYGCVRDRHELQDEPVGIKALGTCPRKTEKLGKGQLDAVLEIAGVTVNPGDWITADADGVVLTSSRPEF</sequence>
<dbReference type="InterPro" id="IPR036704">
    <property type="entry name" value="RraA/RraA-like_sf"/>
</dbReference>
<dbReference type="PANTHER" id="PTHR33254:SF4">
    <property type="entry name" value="4-HYDROXY-4-METHYL-2-OXOGLUTARATE ALDOLASE 3-RELATED"/>
    <property type="match status" value="1"/>
</dbReference>
<dbReference type="NCBIfam" id="TIGR01935">
    <property type="entry name" value="NOT-MenG"/>
    <property type="match status" value="1"/>
</dbReference>
<organism evidence="11 12">
    <name type="scientific">Kordiimonas sediminis</name>
    <dbReference type="NCBI Taxonomy" id="1735581"/>
    <lineage>
        <taxon>Bacteria</taxon>
        <taxon>Pseudomonadati</taxon>
        <taxon>Pseudomonadota</taxon>
        <taxon>Alphaproteobacteria</taxon>
        <taxon>Kordiimonadales</taxon>
        <taxon>Kordiimonadaceae</taxon>
        <taxon>Kordiimonas</taxon>
    </lineage>
</organism>
<reference evidence="11" key="1">
    <citation type="journal article" date="2014" name="Int. J. Syst. Evol. Microbiol.">
        <title>Complete genome sequence of Corynebacterium casei LMG S-19264T (=DSM 44701T), isolated from a smear-ripened cheese.</title>
        <authorList>
            <consortium name="US DOE Joint Genome Institute (JGI-PGF)"/>
            <person name="Walter F."/>
            <person name="Albersmeier A."/>
            <person name="Kalinowski J."/>
            <person name="Ruckert C."/>
        </authorList>
    </citation>
    <scope>NUCLEOTIDE SEQUENCE</scope>
    <source>
        <strain evidence="11">KCTC 42590</strain>
    </source>
</reference>
<dbReference type="Gene3D" id="3.50.30.40">
    <property type="entry name" value="Ribonuclease E inhibitor RraA/RraA-like"/>
    <property type="match status" value="1"/>
</dbReference>
<dbReference type="GO" id="GO:0008948">
    <property type="term" value="F:oxaloacetate decarboxylase activity"/>
    <property type="evidence" value="ECO:0007669"/>
    <property type="project" value="UniProtKB-EC"/>
</dbReference>
<evidence type="ECO:0000256" key="10">
    <source>
        <dbReference type="RuleBase" id="RU004338"/>
    </source>
</evidence>
<comment type="caution">
    <text evidence="11">The sequence shown here is derived from an EMBL/GenBank/DDBJ whole genome shotgun (WGS) entry which is preliminary data.</text>
</comment>
<evidence type="ECO:0000313" key="12">
    <source>
        <dbReference type="Proteomes" id="UP000630923"/>
    </source>
</evidence>
<evidence type="ECO:0000256" key="7">
    <source>
        <dbReference type="ARBA" id="ARBA00025046"/>
    </source>
</evidence>
<dbReference type="GO" id="GO:0051252">
    <property type="term" value="P:regulation of RNA metabolic process"/>
    <property type="evidence" value="ECO:0007669"/>
    <property type="project" value="InterPro"/>
</dbReference>
<dbReference type="EMBL" id="BNCI01000001">
    <property type="protein sequence ID" value="GHF11768.1"/>
    <property type="molecule type" value="Genomic_DNA"/>
</dbReference>
<proteinExistence type="inferred from homology"/>
<dbReference type="NCBIfam" id="NF006875">
    <property type="entry name" value="PRK09372.1"/>
    <property type="match status" value="1"/>
</dbReference>
<gene>
    <name evidence="11" type="ORF">GCM10017044_02020</name>
</gene>
<dbReference type="CDD" id="cd16841">
    <property type="entry name" value="RraA_family"/>
    <property type="match status" value="1"/>
</dbReference>
<keyword evidence="9" id="KW-0460">Magnesium</keyword>
<evidence type="ECO:0000256" key="3">
    <source>
        <dbReference type="ARBA" id="ARBA00008621"/>
    </source>
</evidence>
<accession>A0A919E445</accession>
<comment type="catalytic activity">
    <reaction evidence="1 10">
        <text>4-hydroxy-4-methyl-2-oxoglutarate = 2 pyruvate</text>
        <dbReference type="Rhea" id="RHEA:22748"/>
        <dbReference type="ChEBI" id="CHEBI:15361"/>
        <dbReference type="ChEBI" id="CHEBI:58276"/>
        <dbReference type="EC" id="4.1.3.17"/>
    </reaction>
</comment>
<feature type="binding site" evidence="9">
    <location>
        <position position="103"/>
    </location>
    <ligand>
        <name>substrate</name>
    </ligand>
</feature>
<dbReference type="EC" id="4.1.1.112" evidence="10"/>
<evidence type="ECO:0000256" key="1">
    <source>
        <dbReference type="ARBA" id="ARBA00001342"/>
    </source>
</evidence>
<comment type="similarity">
    <text evidence="3 10">Belongs to the class II aldolase/RraA-like family.</text>
</comment>
<evidence type="ECO:0000256" key="9">
    <source>
        <dbReference type="PIRSR" id="PIRSR605493-1"/>
    </source>
</evidence>
<comment type="cofactor">
    <cofactor evidence="2 10">
        <name>a divalent metal cation</name>
        <dbReference type="ChEBI" id="CHEBI:60240"/>
    </cofactor>
</comment>
<dbReference type="InterPro" id="IPR005493">
    <property type="entry name" value="RraA/RraA-like"/>
</dbReference>
<comment type="subunit">
    <text evidence="4 10">Homotrimer.</text>
</comment>
<dbReference type="GO" id="GO:0008428">
    <property type="term" value="F:ribonuclease inhibitor activity"/>
    <property type="evidence" value="ECO:0007669"/>
    <property type="project" value="InterPro"/>
</dbReference>
<comment type="cofactor">
    <cofactor evidence="9">
        <name>Mg(2+)</name>
        <dbReference type="ChEBI" id="CHEBI:18420"/>
    </cofactor>
</comment>
<feature type="binding site" evidence="9">
    <location>
        <begin position="81"/>
        <end position="84"/>
    </location>
    <ligand>
        <name>substrate</name>
    </ligand>
</feature>
<evidence type="ECO:0000256" key="8">
    <source>
        <dbReference type="ARBA" id="ARBA00047973"/>
    </source>
</evidence>